<accession>A0ABY2JWL8</accession>
<dbReference type="Proteomes" id="UP000297477">
    <property type="component" value="Unassembled WGS sequence"/>
</dbReference>
<comment type="caution">
    <text evidence="1">The sequence shown here is derived from an EMBL/GenBank/DDBJ whole genome shotgun (WGS) entry which is preliminary data.</text>
</comment>
<evidence type="ECO:0000313" key="2">
    <source>
        <dbReference type="Proteomes" id="UP000297477"/>
    </source>
</evidence>
<dbReference type="InterPro" id="IPR019276">
    <property type="entry name" value="DUF2303"/>
</dbReference>
<evidence type="ECO:0000313" key="1">
    <source>
        <dbReference type="EMBL" id="TFH97827.1"/>
    </source>
</evidence>
<dbReference type="RefSeq" id="WP_067191847.1">
    <property type="nucleotide sequence ID" value="NZ_SPKT01000044.1"/>
</dbReference>
<protein>
    <submittedName>
        <fullName evidence="1">DUF2303 family protein</fullName>
    </submittedName>
</protein>
<keyword evidence="2" id="KW-1185">Reference proteome</keyword>
<sequence>MSTFDTESLTNLTQLSYEGVAPHPLDWNTPYVIRGEDGGQKLVVTPEDELAAPQFKAEKVVVTDAASFIRYLEKHGDAENTEIHVREKTVMAHIDAGTRTNPGRGVHTCQLTLLIDDDWAAWTQADGKLMSQEQFAEFLEDNAGAVISPDAATMIEIATSMQVNRSVAFEQAQRLQDGNVRFAYREDTTASAGKAGDLEIPAVIDLALPPFRGSQRVKVTARLRWRLRGQQLSIGVKLDRPAEIQKAAFRALVDEVIKWNIPTEGQAKHLLVFTA</sequence>
<proteinExistence type="predicted"/>
<name>A0ABY2JWL8_9MICC</name>
<dbReference type="EMBL" id="SPKT01000044">
    <property type="protein sequence ID" value="TFH97827.1"/>
    <property type="molecule type" value="Genomic_DNA"/>
</dbReference>
<organism evidence="1 2">
    <name type="scientific">Micrococcus lylae</name>
    <dbReference type="NCBI Taxonomy" id="1273"/>
    <lineage>
        <taxon>Bacteria</taxon>
        <taxon>Bacillati</taxon>
        <taxon>Actinomycetota</taxon>
        <taxon>Actinomycetes</taxon>
        <taxon>Micrococcales</taxon>
        <taxon>Micrococcaceae</taxon>
        <taxon>Micrococcus</taxon>
    </lineage>
</organism>
<gene>
    <name evidence="1" type="ORF">E4A49_11695</name>
</gene>
<dbReference type="Pfam" id="PF10065">
    <property type="entry name" value="DUF2303"/>
    <property type="match status" value="1"/>
</dbReference>
<reference evidence="1 2" key="1">
    <citation type="submission" date="2019-03" db="EMBL/GenBank/DDBJ databases">
        <title>Reclassification of Micrococcus aloeverae and Micrococcus yunnanensis as later heterotypic synonyms of Micrococcus luteus.</title>
        <authorList>
            <person name="Huang C.-H."/>
        </authorList>
    </citation>
    <scope>NUCLEOTIDE SEQUENCE [LARGE SCALE GENOMIC DNA]</scope>
    <source>
        <strain evidence="1 2">BCRC 12151</strain>
    </source>
</reference>